<feature type="compositionally biased region" description="Basic and acidic residues" evidence="1">
    <location>
        <begin position="15"/>
        <end position="32"/>
    </location>
</feature>
<reference evidence="2" key="1">
    <citation type="journal article" date="2015" name="Nature">
        <title>Complex archaea that bridge the gap between prokaryotes and eukaryotes.</title>
        <authorList>
            <person name="Spang A."/>
            <person name="Saw J.H."/>
            <person name="Jorgensen S.L."/>
            <person name="Zaremba-Niedzwiedzka K."/>
            <person name="Martijn J."/>
            <person name="Lind A.E."/>
            <person name="van Eijk R."/>
            <person name="Schleper C."/>
            <person name="Guy L."/>
            <person name="Ettema T.J."/>
        </authorList>
    </citation>
    <scope>NUCLEOTIDE SEQUENCE</scope>
</reference>
<protein>
    <submittedName>
        <fullName evidence="2">Uncharacterized protein</fullName>
    </submittedName>
</protein>
<proteinExistence type="predicted"/>
<gene>
    <name evidence="2" type="ORF">LCGC14_2004180</name>
</gene>
<organism evidence="2">
    <name type="scientific">marine sediment metagenome</name>
    <dbReference type="NCBI Taxonomy" id="412755"/>
    <lineage>
        <taxon>unclassified sequences</taxon>
        <taxon>metagenomes</taxon>
        <taxon>ecological metagenomes</taxon>
    </lineage>
</organism>
<feature type="region of interest" description="Disordered" evidence="1">
    <location>
        <begin position="1"/>
        <end position="32"/>
    </location>
</feature>
<evidence type="ECO:0000256" key="1">
    <source>
        <dbReference type="SAM" id="MobiDB-lite"/>
    </source>
</evidence>
<accession>A0A0F9F2C6</accession>
<name>A0A0F9F2C6_9ZZZZ</name>
<dbReference type="EMBL" id="LAZR01022837">
    <property type="protein sequence ID" value="KKL80494.1"/>
    <property type="molecule type" value="Genomic_DNA"/>
</dbReference>
<evidence type="ECO:0000313" key="2">
    <source>
        <dbReference type="EMBL" id="KKL80494.1"/>
    </source>
</evidence>
<sequence>MNRVPNYESTAKSEAQTDARKRYSDRIQEQRDTINVRREARLKRTPEQQLAVLDDQLGKDAGAVKERARLCKQILNRKKKQERQDNNEAV</sequence>
<comment type="caution">
    <text evidence="2">The sequence shown here is derived from an EMBL/GenBank/DDBJ whole genome shotgun (WGS) entry which is preliminary data.</text>
</comment>
<dbReference type="AlphaFoldDB" id="A0A0F9F2C6"/>